<organism evidence="5 6">
    <name type="scientific">Corynebacterium casei UCMA 3821</name>
    <dbReference type="NCBI Taxonomy" id="1110505"/>
    <lineage>
        <taxon>Bacteria</taxon>
        <taxon>Bacillati</taxon>
        <taxon>Actinomycetota</taxon>
        <taxon>Actinomycetes</taxon>
        <taxon>Mycobacteriales</taxon>
        <taxon>Corynebacteriaceae</taxon>
        <taxon>Corynebacterium</taxon>
    </lineage>
</organism>
<name>G7HZF8_9CORY</name>
<evidence type="ECO:0000259" key="4">
    <source>
        <dbReference type="Pfam" id="PF04213"/>
    </source>
</evidence>
<dbReference type="InterPro" id="IPR007331">
    <property type="entry name" value="Htaa"/>
</dbReference>
<keyword evidence="2" id="KW-0812">Transmembrane</keyword>
<dbReference type="Pfam" id="PF04213">
    <property type="entry name" value="HtaA"/>
    <property type="match status" value="1"/>
</dbReference>
<dbReference type="AlphaFoldDB" id="G7HZF8"/>
<evidence type="ECO:0000256" key="1">
    <source>
        <dbReference type="SAM" id="MobiDB-lite"/>
    </source>
</evidence>
<reference evidence="5 6" key="1">
    <citation type="journal article" date="2012" name="J. Bacteriol.">
        <title>Genome Sequence of Corynebacterium casei UCMA 3821, Isolated from a Smear-Ripened Cheese.</title>
        <authorList>
            <person name="Monnet C."/>
            <person name="Loux V."/>
            <person name="Bento P."/>
            <person name="Gibrat J.F."/>
            <person name="Straub C."/>
            <person name="Bonnarme P."/>
            <person name="Landaud S."/>
            <person name="Irlinger F."/>
        </authorList>
    </citation>
    <scope>NUCLEOTIDE SEQUENCE [LARGE SCALE GENOMIC DNA]</scope>
    <source>
        <strain evidence="5 6">UCMA 3821</strain>
    </source>
</reference>
<feature type="domain" description="Htaa" evidence="4">
    <location>
        <begin position="40"/>
        <end position="194"/>
    </location>
</feature>
<evidence type="ECO:0000313" key="6">
    <source>
        <dbReference type="Proteomes" id="UP000004840"/>
    </source>
</evidence>
<feature type="signal peptide" evidence="3">
    <location>
        <begin position="1"/>
        <end position="29"/>
    </location>
</feature>
<dbReference type="EMBL" id="CAFW01000081">
    <property type="protein sequence ID" value="CCE55573.1"/>
    <property type="molecule type" value="Genomic_DNA"/>
</dbReference>
<sequence length="280" mass="28767">MTNTSRSLSASAIALALAASAIAAPSAFAQEADAVAPIESGAVNWPIKESFNDYIGRAGEITVTEGVVRDGNSFDFTVNAEDSELDAEGNGVIELDGTIHYYAHNGGLDLTYDDVKVVVEGTDAKITADLKLTGQRPGQDPVETEEDDAEIASFTLENALVPAENETLTETTRTTTFLDGAAIAGYTPGEVVDGGDVDIEITFGEIPEEPGSSQSSENDAEGSSKDGANGSSDEKSEDSDNAGIIAVIVALLAAVGAAGAAVGGFIPGFDINQILKQFGL</sequence>
<proteinExistence type="predicted"/>
<accession>G7HZF8</accession>
<dbReference type="RefSeq" id="WP_006823029.1">
    <property type="nucleotide sequence ID" value="NZ_CAFW01000081.1"/>
</dbReference>
<protein>
    <recommendedName>
        <fullName evidence="4">Htaa domain-containing protein</fullName>
    </recommendedName>
</protein>
<keyword evidence="2" id="KW-0472">Membrane</keyword>
<evidence type="ECO:0000313" key="5">
    <source>
        <dbReference type="EMBL" id="CCE55573.1"/>
    </source>
</evidence>
<feature type="transmembrane region" description="Helical" evidence="2">
    <location>
        <begin position="242"/>
        <end position="266"/>
    </location>
</feature>
<dbReference type="Proteomes" id="UP000004840">
    <property type="component" value="Unassembled WGS sequence"/>
</dbReference>
<keyword evidence="2" id="KW-1133">Transmembrane helix</keyword>
<evidence type="ECO:0000256" key="2">
    <source>
        <dbReference type="SAM" id="Phobius"/>
    </source>
</evidence>
<feature type="chain" id="PRO_5003496535" description="Htaa domain-containing protein" evidence="3">
    <location>
        <begin position="30"/>
        <end position="280"/>
    </location>
</feature>
<feature type="region of interest" description="Disordered" evidence="1">
    <location>
        <begin position="206"/>
        <end position="238"/>
    </location>
</feature>
<comment type="caution">
    <text evidence="5">The sequence shown here is derived from an EMBL/GenBank/DDBJ whole genome shotgun (WGS) entry which is preliminary data.</text>
</comment>
<evidence type="ECO:0000256" key="3">
    <source>
        <dbReference type="SAM" id="SignalP"/>
    </source>
</evidence>
<keyword evidence="3" id="KW-0732">Signal</keyword>
<gene>
    <name evidence="5" type="ORF">CCAS_10375</name>
</gene>